<evidence type="ECO:0000313" key="3">
    <source>
        <dbReference type="Proteomes" id="UP001159641"/>
    </source>
</evidence>
<organism evidence="2 3">
    <name type="scientific">Eschrichtius robustus</name>
    <name type="common">California gray whale</name>
    <name type="synonym">Eschrichtius gibbosus</name>
    <dbReference type="NCBI Taxonomy" id="9764"/>
    <lineage>
        <taxon>Eukaryota</taxon>
        <taxon>Metazoa</taxon>
        <taxon>Chordata</taxon>
        <taxon>Craniata</taxon>
        <taxon>Vertebrata</taxon>
        <taxon>Euteleostomi</taxon>
        <taxon>Mammalia</taxon>
        <taxon>Eutheria</taxon>
        <taxon>Laurasiatheria</taxon>
        <taxon>Artiodactyla</taxon>
        <taxon>Whippomorpha</taxon>
        <taxon>Cetacea</taxon>
        <taxon>Mysticeti</taxon>
        <taxon>Eschrichtiidae</taxon>
        <taxon>Eschrichtius</taxon>
    </lineage>
</organism>
<reference evidence="2 3" key="1">
    <citation type="submission" date="2022-11" db="EMBL/GenBank/DDBJ databases">
        <title>Whole genome sequence of Eschrichtius robustus ER-17-0199.</title>
        <authorList>
            <person name="Bruniche-Olsen A."/>
            <person name="Black A.N."/>
            <person name="Fields C.J."/>
            <person name="Walden K."/>
            <person name="Dewoody J.A."/>
        </authorList>
    </citation>
    <scope>NUCLEOTIDE SEQUENCE [LARGE SCALE GENOMIC DNA]</scope>
    <source>
        <strain evidence="2">ER-17-0199</strain>
        <tissue evidence="2">Blubber</tissue>
    </source>
</reference>
<evidence type="ECO:0000256" key="1">
    <source>
        <dbReference type="SAM" id="MobiDB-lite"/>
    </source>
</evidence>
<dbReference type="EMBL" id="JAIQCJ010002160">
    <property type="protein sequence ID" value="KAJ8780401.1"/>
    <property type="molecule type" value="Genomic_DNA"/>
</dbReference>
<protein>
    <submittedName>
        <fullName evidence="2">Uncharacterized protein</fullName>
    </submittedName>
</protein>
<feature type="compositionally biased region" description="Acidic residues" evidence="1">
    <location>
        <begin position="137"/>
        <end position="146"/>
    </location>
</feature>
<keyword evidence="3" id="KW-1185">Reference proteome</keyword>
<gene>
    <name evidence="2" type="ORF">J1605_011665</name>
</gene>
<feature type="region of interest" description="Disordered" evidence="1">
    <location>
        <begin position="1"/>
        <end position="22"/>
    </location>
</feature>
<feature type="region of interest" description="Disordered" evidence="1">
    <location>
        <begin position="126"/>
        <end position="176"/>
    </location>
</feature>
<comment type="caution">
    <text evidence="2">The sequence shown here is derived from an EMBL/GenBank/DDBJ whole genome shotgun (WGS) entry which is preliminary data.</text>
</comment>
<dbReference type="Proteomes" id="UP001159641">
    <property type="component" value="Unassembled WGS sequence"/>
</dbReference>
<accession>A0AB34GJH8</accession>
<dbReference type="Gene3D" id="3.30.200.20">
    <property type="entry name" value="Phosphorylase Kinase, domain 1"/>
    <property type="match status" value="1"/>
</dbReference>
<proteinExistence type="predicted"/>
<name>A0AB34GJH8_ESCRO</name>
<evidence type="ECO:0000313" key="2">
    <source>
        <dbReference type="EMBL" id="KAJ8780401.1"/>
    </source>
</evidence>
<dbReference type="AlphaFoldDB" id="A0AB34GJH8"/>
<sequence length="300" mass="33623">MRQEQQRPVWPEEGEPGHKLSLGAAWARGEREAAEVPAVGRPALAHPAPAPADSCSWARAVRSRLRGLRPLGLPPLRLYPSCSGADRFATARRSPRARLFFHFPLPLLEYFAPAFEERGWEGGEWNDRRRRRKRGPEEEEEEEEEEDRRTVGRRPHATLSGHLPSRPAPAHTPSPASYFRTRKVRAALGDSAAGLVLGKPRVCSRLVRRAPSQGYSPDRGWLRLQPVPGSRTSISFSRSSENYSLIIILPRIYVGAFSVVRRCMKIPTGQEYAAKIINTKKLSARGGPLLDHLQYGFSLM</sequence>